<sequence length="324" mass="36103">MNQTNVGQKLFYKDFRLLRLFMEIVKHGGFAQAQAALNLGQSTVSNQMSELEQQLGFRLCHRGRGGFRLTEEGQQVIDAARTLFDSVGSFEARMSSLRDGLVGDLAVHVVDHVSSNPASPLPDAIDLFTQKAPEARLRIYVDTPDNIELSVLNGECDIGIGSFFHHGASLRYDWLFDERQLLVCGARHPLSTRSDTELSPDAISRYPFISRSYLRQQLSDDKEPASFAAHMEAVALMILSGRYLGYLPDHLAEPWIRRGEMVVLLPEDMGYTAPFEFVRRVDGPRSTLVQTFIDCLASVRRQKTTALGVSKLDQNDPGGIAICP</sequence>
<evidence type="ECO:0000313" key="7">
    <source>
        <dbReference type="Proteomes" id="UP000203589"/>
    </source>
</evidence>
<dbReference type="SUPFAM" id="SSF46785">
    <property type="entry name" value="Winged helix' DNA-binding domain"/>
    <property type="match status" value="1"/>
</dbReference>
<keyword evidence="4" id="KW-0804">Transcription</keyword>
<dbReference type="InterPro" id="IPR005119">
    <property type="entry name" value="LysR_subst-bd"/>
</dbReference>
<accession>A0A222E340</accession>
<dbReference type="GO" id="GO:0000976">
    <property type="term" value="F:transcription cis-regulatory region binding"/>
    <property type="evidence" value="ECO:0007669"/>
    <property type="project" value="TreeGrafter"/>
</dbReference>
<dbReference type="Gene3D" id="3.40.190.10">
    <property type="entry name" value="Periplasmic binding protein-like II"/>
    <property type="match status" value="2"/>
</dbReference>
<comment type="similarity">
    <text evidence="1">Belongs to the LysR transcriptional regulatory family.</text>
</comment>
<proteinExistence type="inferred from homology"/>
<protein>
    <submittedName>
        <fullName evidence="6">HTH-type transcriptional regulator BenM</fullName>
    </submittedName>
</protein>
<dbReference type="PROSITE" id="PS50931">
    <property type="entry name" value="HTH_LYSR"/>
    <property type="match status" value="1"/>
</dbReference>
<dbReference type="InterPro" id="IPR036388">
    <property type="entry name" value="WH-like_DNA-bd_sf"/>
</dbReference>
<dbReference type="AlphaFoldDB" id="A0A222E340"/>
<dbReference type="SUPFAM" id="SSF53850">
    <property type="entry name" value="Periplasmic binding protein-like II"/>
    <property type="match status" value="1"/>
</dbReference>
<evidence type="ECO:0000256" key="3">
    <source>
        <dbReference type="ARBA" id="ARBA00023125"/>
    </source>
</evidence>
<feature type="domain" description="HTH lysR-type" evidence="5">
    <location>
        <begin position="14"/>
        <end position="70"/>
    </location>
</feature>
<dbReference type="EMBL" id="CP022540">
    <property type="protein sequence ID" value="ASP20408.1"/>
    <property type="molecule type" value="Genomic_DNA"/>
</dbReference>
<dbReference type="OrthoDB" id="7506954at2"/>
<dbReference type="Pfam" id="PF00126">
    <property type="entry name" value="HTH_1"/>
    <property type="match status" value="1"/>
</dbReference>
<dbReference type="KEGG" id="aht:ANTHELSMS3_01719"/>
<name>A0A222E340_9RHOB</name>
<keyword evidence="3" id="KW-0238">DNA-binding</keyword>
<evidence type="ECO:0000259" key="5">
    <source>
        <dbReference type="PROSITE" id="PS50931"/>
    </source>
</evidence>
<evidence type="ECO:0000256" key="4">
    <source>
        <dbReference type="ARBA" id="ARBA00023163"/>
    </source>
</evidence>
<reference evidence="6 7" key="1">
    <citation type="submission" date="2017-07" db="EMBL/GenBank/DDBJ databases">
        <title>Genome Sequence of Antarctobacter heliothermus Strain SMS3 Isolated from a culture of the Diatom Skeletonema marinoi.</title>
        <authorList>
            <person name="Topel M."/>
            <person name="Pinder M.I.M."/>
            <person name="Johansson O.N."/>
            <person name="Kourtchenko O."/>
            <person name="Godhe A."/>
            <person name="Clarke A.K."/>
        </authorList>
    </citation>
    <scope>NUCLEOTIDE SEQUENCE [LARGE SCALE GENOMIC DNA]</scope>
    <source>
        <strain evidence="6 7">SMS3</strain>
    </source>
</reference>
<keyword evidence="2" id="KW-0805">Transcription regulation</keyword>
<evidence type="ECO:0000256" key="1">
    <source>
        <dbReference type="ARBA" id="ARBA00009437"/>
    </source>
</evidence>
<dbReference type="PANTHER" id="PTHR30126:SF98">
    <property type="entry name" value="HTH-TYPE TRANSCRIPTIONAL ACTIVATOR BAUR"/>
    <property type="match status" value="1"/>
</dbReference>
<dbReference type="Gene3D" id="1.10.10.10">
    <property type="entry name" value="Winged helix-like DNA-binding domain superfamily/Winged helix DNA-binding domain"/>
    <property type="match status" value="1"/>
</dbReference>
<gene>
    <name evidence="6" type="primary">benM</name>
    <name evidence="6" type="ORF">ANTHELSMS3_01719</name>
</gene>
<organism evidence="6 7">
    <name type="scientific">Antarctobacter heliothermus</name>
    <dbReference type="NCBI Taxonomy" id="74033"/>
    <lineage>
        <taxon>Bacteria</taxon>
        <taxon>Pseudomonadati</taxon>
        <taxon>Pseudomonadota</taxon>
        <taxon>Alphaproteobacteria</taxon>
        <taxon>Rhodobacterales</taxon>
        <taxon>Roseobacteraceae</taxon>
        <taxon>Antarctobacter</taxon>
    </lineage>
</organism>
<dbReference type="InterPro" id="IPR000847">
    <property type="entry name" value="LysR_HTH_N"/>
</dbReference>
<evidence type="ECO:0000256" key="2">
    <source>
        <dbReference type="ARBA" id="ARBA00023015"/>
    </source>
</evidence>
<dbReference type="Proteomes" id="UP000203589">
    <property type="component" value="Chromosome"/>
</dbReference>
<dbReference type="GO" id="GO:0003700">
    <property type="term" value="F:DNA-binding transcription factor activity"/>
    <property type="evidence" value="ECO:0007669"/>
    <property type="project" value="InterPro"/>
</dbReference>
<dbReference type="InterPro" id="IPR036390">
    <property type="entry name" value="WH_DNA-bd_sf"/>
</dbReference>
<dbReference type="CDD" id="cd05466">
    <property type="entry name" value="PBP2_LTTR_substrate"/>
    <property type="match status" value="1"/>
</dbReference>
<dbReference type="PANTHER" id="PTHR30126">
    <property type="entry name" value="HTH-TYPE TRANSCRIPTIONAL REGULATOR"/>
    <property type="match status" value="1"/>
</dbReference>
<keyword evidence="7" id="KW-1185">Reference proteome</keyword>
<dbReference type="Pfam" id="PF03466">
    <property type="entry name" value="LysR_substrate"/>
    <property type="match status" value="1"/>
</dbReference>
<dbReference type="RefSeq" id="WP_094034486.1">
    <property type="nucleotide sequence ID" value="NZ_CP022540.1"/>
</dbReference>
<evidence type="ECO:0000313" key="6">
    <source>
        <dbReference type="EMBL" id="ASP20408.1"/>
    </source>
</evidence>